<feature type="transmembrane region" description="Helical" evidence="8">
    <location>
        <begin position="178"/>
        <end position="199"/>
    </location>
</feature>
<dbReference type="CDD" id="cd07302">
    <property type="entry name" value="CHD"/>
    <property type="match status" value="1"/>
</dbReference>
<evidence type="ECO:0000256" key="4">
    <source>
        <dbReference type="ARBA" id="ARBA00022989"/>
    </source>
</evidence>
<keyword evidence="3" id="KW-0547">Nucleotide-binding</keyword>
<evidence type="ECO:0000256" key="1">
    <source>
        <dbReference type="ARBA" id="ARBA00004370"/>
    </source>
</evidence>
<comment type="similarity">
    <text evidence="7">Belongs to the adenylyl cyclase class-4/guanylyl cyclase family.</text>
</comment>
<dbReference type="Pfam" id="PF07695">
    <property type="entry name" value="7TMR-DISM_7TM"/>
    <property type="match status" value="1"/>
</dbReference>
<comment type="subcellular location">
    <subcellularLocation>
        <location evidence="1">Membrane</location>
    </subcellularLocation>
</comment>
<feature type="domain" description="Guanylate cyclase" evidence="9">
    <location>
        <begin position="447"/>
        <end position="578"/>
    </location>
</feature>
<feature type="transmembrane region" description="Helical" evidence="8">
    <location>
        <begin position="206"/>
        <end position="231"/>
    </location>
</feature>
<gene>
    <name evidence="10" type="ORF">GCM10023093_20990</name>
</gene>
<evidence type="ECO:0000256" key="8">
    <source>
        <dbReference type="SAM" id="Phobius"/>
    </source>
</evidence>
<feature type="transmembrane region" description="Helical" evidence="8">
    <location>
        <begin position="328"/>
        <end position="348"/>
    </location>
</feature>
<feature type="transmembrane region" description="Helical" evidence="8">
    <location>
        <begin position="243"/>
        <end position="261"/>
    </location>
</feature>
<evidence type="ECO:0000313" key="10">
    <source>
        <dbReference type="EMBL" id="GAA4466622.1"/>
    </source>
</evidence>
<evidence type="ECO:0000256" key="5">
    <source>
        <dbReference type="ARBA" id="ARBA00023136"/>
    </source>
</evidence>
<dbReference type="PANTHER" id="PTHR11920">
    <property type="entry name" value="GUANYLYL CYCLASE"/>
    <property type="match status" value="1"/>
</dbReference>
<organism evidence="10 11">
    <name type="scientific">Nemorincola caseinilytica</name>
    <dbReference type="NCBI Taxonomy" id="2054315"/>
    <lineage>
        <taxon>Bacteria</taxon>
        <taxon>Pseudomonadati</taxon>
        <taxon>Bacteroidota</taxon>
        <taxon>Chitinophagia</taxon>
        <taxon>Chitinophagales</taxon>
        <taxon>Chitinophagaceae</taxon>
        <taxon>Nemorincola</taxon>
    </lineage>
</organism>
<dbReference type="SMART" id="SM00044">
    <property type="entry name" value="CYCc"/>
    <property type="match status" value="1"/>
</dbReference>
<keyword evidence="2 8" id="KW-0812">Transmembrane</keyword>
<feature type="transmembrane region" description="Helical" evidence="8">
    <location>
        <begin position="273"/>
        <end position="292"/>
    </location>
</feature>
<dbReference type="SUPFAM" id="SSF55073">
    <property type="entry name" value="Nucleotide cyclase"/>
    <property type="match status" value="1"/>
</dbReference>
<evidence type="ECO:0000256" key="3">
    <source>
        <dbReference type="ARBA" id="ARBA00022741"/>
    </source>
</evidence>
<dbReference type="PROSITE" id="PS50125">
    <property type="entry name" value="GUANYLATE_CYCLASE_2"/>
    <property type="match status" value="1"/>
</dbReference>
<dbReference type="Proteomes" id="UP001500067">
    <property type="component" value="Unassembled WGS sequence"/>
</dbReference>
<dbReference type="Pfam" id="PF07696">
    <property type="entry name" value="7TMR-DISMED2"/>
    <property type="match status" value="1"/>
</dbReference>
<feature type="transmembrane region" description="Helical" evidence="8">
    <location>
        <begin position="298"/>
        <end position="316"/>
    </location>
</feature>
<keyword evidence="11" id="KW-1185">Reference proteome</keyword>
<dbReference type="InterPro" id="IPR011622">
    <property type="entry name" value="7TMR_DISM_rcpt_extracell_dom2"/>
</dbReference>
<accession>A0ABP8NG13</accession>
<dbReference type="InterPro" id="IPR018297">
    <property type="entry name" value="A/G_cyclase_CS"/>
</dbReference>
<keyword evidence="4 8" id="KW-1133">Transmembrane helix</keyword>
<keyword evidence="6 7" id="KW-0456">Lyase</keyword>
<dbReference type="InterPro" id="IPR050401">
    <property type="entry name" value="Cyclic_nucleotide_synthase"/>
</dbReference>
<dbReference type="Pfam" id="PF00211">
    <property type="entry name" value="Guanylate_cyc"/>
    <property type="match status" value="1"/>
</dbReference>
<proteinExistence type="inferred from homology"/>
<dbReference type="InterPro" id="IPR011623">
    <property type="entry name" value="7TMR_DISM_rcpt_extracell_dom1"/>
</dbReference>
<dbReference type="Gene3D" id="3.30.70.1230">
    <property type="entry name" value="Nucleotide cyclase"/>
    <property type="match status" value="1"/>
</dbReference>
<reference evidence="11" key="1">
    <citation type="journal article" date="2019" name="Int. J. Syst. Evol. Microbiol.">
        <title>The Global Catalogue of Microorganisms (GCM) 10K type strain sequencing project: providing services to taxonomists for standard genome sequencing and annotation.</title>
        <authorList>
            <consortium name="The Broad Institute Genomics Platform"/>
            <consortium name="The Broad Institute Genome Sequencing Center for Infectious Disease"/>
            <person name="Wu L."/>
            <person name="Ma J."/>
        </authorList>
    </citation>
    <scope>NUCLEOTIDE SEQUENCE [LARGE SCALE GENOMIC DNA]</scope>
    <source>
        <strain evidence="11">JCM 32105</strain>
    </source>
</reference>
<dbReference type="InterPro" id="IPR001054">
    <property type="entry name" value="A/G_cyclase"/>
</dbReference>
<dbReference type="EMBL" id="BAABFA010000014">
    <property type="protein sequence ID" value="GAA4466622.1"/>
    <property type="molecule type" value="Genomic_DNA"/>
</dbReference>
<evidence type="ECO:0000256" key="7">
    <source>
        <dbReference type="RuleBase" id="RU000405"/>
    </source>
</evidence>
<evidence type="ECO:0000259" key="9">
    <source>
        <dbReference type="PROSITE" id="PS50125"/>
    </source>
</evidence>
<evidence type="ECO:0000256" key="2">
    <source>
        <dbReference type="ARBA" id="ARBA00022692"/>
    </source>
</evidence>
<dbReference type="PROSITE" id="PS00452">
    <property type="entry name" value="GUANYLATE_CYCLASE_1"/>
    <property type="match status" value="1"/>
</dbReference>
<evidence type="ECO:0000313" key="11">
    <source>
        <dbReference type="Proteomes" id="UP001500067"/>
    </source>
</evidence>
<name>A0ABP8NG13_9BACT</name>
<dbReference type="Gene3D" id="2.60.40.2380">
    <property type="match status" value="1"/>
</dbReference>
<sequence length="628" mass="70461">MLFLLVLSFCTGRSHAQGVVVVSPHGGLADVSRLSAIFLDKEGQVDAADIAAGRVTDKFKYTGKSVVNYGITMGTSWNSFRLTNTGTDRIYISIHDPMADTVRLYKVKNGHAILIGMGGNYMPIAERQVRTEDILLDLGAGPDTTTYLLSIRNSRNHVYSLNAGSLTDHIHVINHTSLLNIGFIGFALLLALYHLFLFFSIRNLPYLYYTGYVVSYGLFMAHLNGSAFLYLWPSHPEWNHYDIIFSAAIGFFSTLFTISFLDLRKHAPQYCTVAWVMAWLYVVVAIATLLGFSFAAFIFIQCIIPFGLVYTIVASLATLRKGYKPARFFLTAWSVIGLGVVIFILNNLNVIEYNFFTEHSMQIAALIECLVLSFALADRFNNYKKEKEVLMRTQNEMLEQKVAERTDELRKQQHETEQLLLNILPEEVAAELKQKGAARSRNYGSVTVLFTDFKDFTRIVESISPEQLISDLNYCFSAFDKIIEKYGIEKIKTIGDSYMCAGGFGTAVPASALNVVRAGIEIRDFMEQRNREEKARGGNVFEVRIGIHTGPVIAGIIGIKKFAYDIWGDTVNIASRMESAGETGKVNISGITYEMVKDDFRCTYRGKMPAKNKGEIDMYFAERKNGEM</sequence>
<dbReference type="PANTHER" id="PTHR11920:SF335">
    <property type="entry name" value="GUANYLATE CYCLASE"/>
    <property type="match status" value="1"/>
</dbReference>
<protein>
    <recommendedName>
        <fullName evidence="9">Guanylate cyclase domain-containing protein</fullName>
    </recommendedName>
</protein>
<evidence type="ECO:0000256" key="6">
    <source>
        <dbReference type="ARBA" id="ARBA00023239"/>
    </source>
</evidence>
<dbReference type="InterPro" id="IPR029787">
    <property type="entry name" value="Nucleotide_cyclase"/>
</dbReference>
<comment type="caution">
    <text evidence="10">The sequence shown here is derived from an EMBL/GenBank/DDBJ whole genome shotgun (WGS) entry which is preliminary data.</text>
</comment>
<keyword evidence="5 8" id="KW-0472">Membrane</keyword>
<feature type="transmembrane region" description="Helical" evidence="8">
    <location>
        <begin position="360"/>
        <end position="377"/>
    </location>
</feature>